<evidence type="ECO:0000259" key="3">
    <source>
        <dbReference type="Pfam" id="PF20789"/>
    </source>
</evidence>
<sequence length="301" mass="32948">MTTTEDSLAQAIDQPEAYFIPLGAVTEGELSYERFMPTSFTYGAWGPFQHGAPPSALLTRMLERRRLESERMRITRIAVDLLSAVPYTELRARSWVSRPGRQIAKVEAELLADVKGAWRPVATASAWMMATADTRDIERAFDKQVPGPEECSAEYIPLTDDWSGGYIESIEARAGATEELAETQIHWVRATYPIVLGEEPTAVERVMQVADTANGVGATLSPHQWAFMNTDLVVHLHRLPQLGPSEQSAESESQPEDGGWVGIAARGSIGPDGIGMTAGELYDVHGPIGRSMQTLLVRPQG</sequence>
<dbReference type="EMBL" id="JASOOY020000032">
    <property type="protein sequence ID" value="MEO3717854.1"/>
    <property type="molecule type" value="Genomic_DNA"/>
</dbReference>
<evidence type="ECO:0000259" key="2">
    <source>
        <dbReference type="Pfam" id="PF13622"/>
    </source>
</evidence>
<dbReference type="SUPFAM" id="SSF54637">
    <property type="entry name" value="Thioesterase/thiol ester dehydrase-isomerase"/>
    <property type="match status" value="2"/>
</dbReference>
<evidence type="ECO:0000256" key="1">
    <source>
        <dbReference type="SAM" id="MobiDB-lite"/>
    </source>
</evidence>
<dbReference type="RefSeq" id="WP_070767488.1">
    <property type="nucleotide sequence ID" value="NZ_JAFJME010000046.1"/>
</dbReference>
<dbReference type="InterPro" id="IPR049449">
    <property type="entry name" value="TesB_ACOT8-like_N"/>
</dbReference>
<evidence type="ECO:0000313" key="4">
    <source>
        <dbReference type="EMBL" id="MEO3717854.1"/>
    </source>
</evidence>
<dbReference type="Gene3D" id="3.10.129.10">
    <property type="entry name" value="Hotdog Thioesterase"/>
    <property type="match status" value="1"/>
</dbReference>
<reference evidence="4" key="2">
    <citation type="submission" date="2024-05" db="EMBL/GenBank/DDBJ databases">
        <authorList>
            <person name="Wolfe A."/>
        </authorList>
    </citation>
    <scope>NUCLEOTIDE SEQUENCE</scope>
    <source>
        <strain evidence="4">UMB1064</strain>
    </source>
</reference>
<gene>
    <name evidence="4" type="ORF">QP460_009690</name>
</gene>
<feature type="domain" description="Acyl-CoA thioesterase-like N-terminal HotDog" evidence="2">
    <location>
        <begin position="45"/>
        <end position="129"/>
    </location>
</feature>
<reference evidence="4" key="1">
    <citation type="submission" date="2023-05" db="EMBL/GenBank/DDBJ databases">
        <authorList>
            <person name="Du J."/>
        </authorList>
    </citation>
    <scope>NUCLEOTIDE SEQUENCE</scope>
    <source>
        <strain evidence="4">UMB1064</strain>
    </source>
</reference>
<evidence type="ECO:0000313" key="5">
    <source>
        <dbReference type="Proteomes" id="UP001223646"/>
    </source>
</evidence>
<protein>
    <submittedName>
        <fullName evidence="4">Thioesterase family protein</fullName>
    </submittedName>
</protein>
<feature type="region of interest" description="Disordered" evidence="1">
    <location>
        <begin position="243"/>
        <end position="262"/>
    </location>
</feature>
<organism evidence="4 5">
    <name type="scientific">Corynebacterium amycolatum</name>
    <dbReference type="NCBI Taxonomy" id="43765"/>
    <lineage>
        <taxon>Bacteria</taxon>
        <taxon>Bacillati</taxon>
        <taxon>Actinomycetota</taxon>
        <taxon>Actinomycetes</taxon>
        <taxon>Mycobacteriales</taxon>
        <taxon>Corynebacteriaceae</taxon>
        <taxon>Corynebacterium</taxon>
    </lineage>
</organism>
<name>A0AAW9SWN6_CORAY</name>
<dbReference type="Proteomes" id="UP001223646">
    <property type="component" value="Unassembled WGS sequence"/>
</dbReference>
<dbReference type="Pfam" id="PF20789">
    <property type="entry name" value="4HBT_3C"/>
    <property type="match status" value="1"/>
</dbReference>
<dbReference type="AlphaFoldDB" id="A0AAW9SWN6"/>
<dbReference type="InterPro" id="IPR049450">
    <property type="entry name" value="ACOT8-like_C"/>
</dbReference>
<proteinExistence type="predicted"/>
<dbReference type="InterPro" id="IPR029069">
    <property type="entry name" value="HotDog_dom_sf"/>
</dbReference>
<dbReference type="Pfam" id="PF13622">
    <property type="entry name" value="4HBT_3"/>
    <property type="match status" value="1"/>
</dbReference>
<feature type="domain" description="Acyl-CoA thioesterase-like C-terminal" evidence="3">
    <location>
        <begin position="148"/>
        <end position="297"/>
    </location>
</feature>
<accession>A0AAW9SWN6</accession>
<comment type="caution">
    <text evidence="4">The sequence shown here is derived from an EMBL/GenBank/DDBJ whole genome shotgun (WGS) entry which is preliminary data.</text>
</comment>